<dbReference type="EC" id="5.2.1.8" evidence="2 7"/>
<dbReference type="InterPro" id="IPR001179">
    <property type="entry name" value="PPIase_FKBP_dom"/>
</dbReference>
<keyword evidence="3" id="KW-0677">Repeat</keyword>
<dbReference type="Proteomes" id="UP000601435">
    <property type="component" value="Unassembled WGS sequence"/>
</dbReference>
<keyword evidence="9" id="KW-1133">Transmembrane helix</keyword>
<feature type="region of interest" description="Disordered" evidence="8">
    <location>
        <begin position="2791"/>
        <end position="2852"/>
    </location>
</feature>
<keyword evidence="13" id="KW-1185">Reference proteome</keyword>
<evidence type="ECO:0000256" key="8">
    <source>
        <dbReference type="SAM" id="MobiDB-lite"/>
    </source>
</evidence>
<dbReference type="GO" id="GO:0003755">
    <property type="term" value="F:peptidyl-prolyl cis-trans isomerase activity"/>
    <property type="evidence" value="ECO:0007669"/>
    <property type="project" value="UniProtKB-KW"/>
</dbReference>
<dbReference type="InterPro" id="IPR046357">
    <property type="entry name" value="PPIase_dom_sf"/>
</dbReference>
<feature type="compositionally biased region" description="Basic and acidic residues" evidence="8">
    <location>
        <begin position="1282"/>
        <end position="1304"/>
    </location>
</feature>
<dbReference type="Gene3D" id="3.30.710.10">
    <property type="entry name" value="Potassium Channel Kv1.1, Chain A"/>
    <property type="match status" value="1"/>
</dbReference>
<keyword evidence="10" id="KW-0732">Signal</keyword>
<feature type="transmembrane region" description="Helical" evidence="9">
    <location>
        <begin position="2588"/>
        <end position="2607"/>
    </location>
</feature>
<dbReference type="SUPFAM" id="SSF54534">
    <property type="entry name" value="FKBP-like"/>
    <property type="match status" value="3"/>
</dbReference>
<dbReference type="EMBL" id="CAJNJA010031808">
    <property type="protein sequence ID" value="CAE7660899.1"/>
    <property type="molecule type" value="Genomic_DNA"/>
</dbReference>
<keyword evidence="5 7" id="KW-0697">Rotamase</keyword>
<dbReference type="SUPFAM" id="SSF54695">
    <property type="entry name" value="POZ domain"/>
    <property type="match status" value="1"/>
</dbReference>
<dbReference type="Gene3D" id="3.10.50.40">
    <property type="match status" value="3"/>
</dbReference>
<evidence type="ECO:0000256" key="10">
    <source>
        <dbReference type="SAM" id="SignalP"/>
    </source>
</evidence>
<feature type="region of interest" description="Disordered" evidence="8">
    <location>
        <begin position="1041"/>
        <end position="1077"/>
    </location>
</feature>
<feature type="compositionally biased region" description="Low complexity" evidence="8">
    <location>
        <begin position="2236"/>
        <end position="2247"/>
    </location>
</feature>
<evidence type="ECO:0000256" key="9">
    <source>
        <dbReference type="SAM" id="Phobius"/>
    </source>
</evidence>
<protein>
    <recommendedName>
        <fullName evidence="2 7">peptidylprolyl isomerase</fullName>
        <ecNumber evidence="2 7">5.2.1.8</ecNumber>
    </recommendedName>
</protein>
<name>A0A812W2Y9_9DINO</name>
<feature type="region of interest" description="Disordered" evidence="8">
    <location>
        <begin position="1279"/>
        <end position="1317"/>
    </location>
</feature>
<feature type="compositionally biased region" description="Basic and acidic residues" evidence="8">
    <location>
        <begin position="1121"/>
        <end position="1139"/>
    </location>
</feature>
<reference evidence="12" key="1">
    <citation type="submission" date="2021-02" db="EMBL/GenBank/DDBJ databases">
        <authorList>
            <person name="Dougan E. K."/>
            <person name="Rhodes N."/>
            <person name="Thang M."/>
            <person name="Chan C."/>
        </authorList>
    </citation>
    <scope>NUCLEOTIDE SEQUENCE</scope>
</reference>
<keyword evidence="4" id="KW-0802">TPR repeat</keyword>
<dbReference type="InterPro" id="IPR011333">
    <property type="entry name" value="SKP1/BTB/POZ_sf"/>
</dbReference>
<dbReference type="InterPro" id="IPR050754">
    <property type="entry name" value="FKBP4/5/8-like"/>
</dbReference>
<evidence type="ECO:0000256" key="1">
    <source>
        <dbReference type="ARBA" id="ARBA00000971"/>
    </source>
</evidence>
<dbReference type="FunFam" id="3.10.50.40:FF:000006">
    <property type="entry name" value="Peptidyl-prolyl cis-trans isomerase"/>
    <property type="match status" value="1"/>
</dbReference>
<comment type="caution">
    <text evidence="12">The sequence shown here is derived from an EMBL/GenBank/DDBJ whole genome shotgun (WGS) entry which is preliminary data.</text>
</comment>
<feature type="compositionally biased region" description="Low complexity" evidence="8">
    <location>
        <begin position="2791"/>
        <end position="2803"/>
    </location>
</feature>
<keyword evidence="6 7" id="KW-0413">Isomerase</keyword>
<evidence type="ECO:0000259" key="11">
    <source>
        <dbReference type="PROSITE" id="PS50059"/>
    </source>
</evidence>
<dbReference type="PANTHER" id="PTHR46512">
    <property type="entry name" value="PEPTIDYLPROLYL ISOMERASE"/>
    <property type="match status" value="1"/>
</dbReference>
<evidence type="ECO:0000256" key="3">
    <source>
        <dbReference type="ARBA" id="ARBA00022737"/>
    </source>
</evidence>
<dbReference type="PANTHER" id="PTHR46512:SF9">
    <property type="entry name" value="PEPTIDYLPROLYL ISOMERASE"/>
    <property type="match status" value="1"/>
</dbReference>
<feature type="transmembrane region" description="Helical" evidence="9">
    <location>
        <begin position="2619"/>
        <end position="2642"/>
    </location>
</feature>
<feature type="chain" id="PRO_5032269179" description="peptidylprolyl isomerase" evidence="10">
    <location>
        <begin position="22"/>
        <end position="3017"/>
    </location>
</feature>
<dbReference type="PROSITE" id="PS50059">
    <property type="entry name" value="FKBP_PPIASE"/>
    <property type="match status" value="2"/>
</dbReference>
<evidence type="ECO:0000313" key="12">
    <source>
        <dbReference type="EMBL" id="CAE7660899.1"/>
    </source>
</evidence>
<evidence type="ECO:0000256" key="2">
    <source>
        <dbReference type="ARBA" id="ARBA00013194"/>
    </source>
</evidence>
<comment type="catalytic activity">
    <reaction evidence="1 7">
        <text>[protein]-peptidylproline (omega=180) = [protein]-peptidylproline (omega=0)</text>
        <dbReference type="Rhea" id="RHEA:16237"/>
        <dbReference type="Rhea" id="RHEA-COMP:10747"/>
        <dbReference type="Rhea" id="RHEA-COMP:10748"/>
        <dbReference type="ChEBI" id="CHEBI:83833"/>
        <dbReference type="ChEBI" id="CHEBI:83834"/>
        <dbReference type="EC" id="5.2.1.8"/>
    </reaction>
</comment>
<dbReference type="Pfam" id="PF00254">
    <property type="entry name" value="FKBP_C"/>
    <property type="match status" value="2"/>
</dbReference>
<evidence type="ECO:0000256" key="4">
    <source>
        <dbReference type="ARBA" id="ARBA00022803"/>
    </source>
</evidence>
<feature type="domain" description="PPIase FKBP-type" evidence="11">
    <location>
        <begin position="1504"/>
        <end position="1592"/>
    </location>
</feature>
<feature type="domain" description="PPIase FKBP-type" evidence="11">
    <location>
        <begin position="1387"/>
        <end position="1476"/>
    </location>
</feature>
<feature type="region of interest" description="Disordered" evidence="8">
    <location>
        <begin position="1341"/>
        <end position="1360"/>
    </location>
</feature>
<feature type="region of interest" description="Disordered" evidence="8">
    <location>
        <begin position="1121"/>
        <end position="1148"/>
    </location>
</feature>
<sequence>MCCNVPLGIALSSWVFVTAPAWTLRRLPELRGLPRQQDVGGPLTVVDLSHCPPVPGRVRKVKIALPGQKVLAPKNVTLVVYHRAVSQAELFVRAAVELPPFRRLGGGVFEVSLTSSLPFLAGDCLGWSHGRGTFGFAFAEGQETYEVAMLAYHTRLEMVSSWQPWHWYKTFPRQYFVELELVHTLDPFDCWKTTWRSAQRSLASLHPAARRPLLPSRISCCHIRAEFRPKCFGVVQQTKQSASEPQHYVWYHPNNCCGSQPLLASVQRHIRCKLPRQKAWRVAIAQASIDSSRCCRPGTRKLFDCSSGHWLRAQLSRSSPCPAGAALLQTSCKITRGALQRTDRSQFTLRDVGHHDKHCSIYGHDGAACCLVQVCKTDRSGLRCLACLLAEVPWGFWSRSQRLLLVRLLHQLRTASAANPRPASTFTNSLHLHNTFHEVLDAGRDVPAKEPAGVSAPRLLPMLMITSAVLSLTAQHRLYSALHALQVAAPLHILSPQDLAKVLQVLATAPLQLATEIPGEGLYSGRPEAPAASAASVPACGLAVATFVSIYQKSSANELAHSCCPARGWPSLVRAASEGGRLSRWPTAAFALCLLCELSKQLDAGRVMVLDKMVDHYLSCPQRGICTWHERTCGYELWTPVLRGIRASMQHSPANRTASEPLPTMRREAKSHTETMRHLMTGGSLMRFNDGEQLQLNSEVNGPLARYTDTFIRLSFSVQARCPGLCVGIIHPDDNLTLAALGQTHLDWWQTAGLPNTRALFRSGLLPDQSYCFGMVNYRPKAGPEAMTRAQFQAQWEEVFANKTVLIVAALDYLFIKRCGGCKQISSLLLGHGAKVPPYSRSREVLALNPDLVGVEPPLGSAWSGVLKATLAAVAQAQADVVAVSWGTSADLLVAELACRGTQAIDVGNLGSILEGGSTAQSVDPDEFEHVRYQACICFAQAQLLRNGASGIAVKMTQWGKVIAVSNLQAAGTTPLEIQVDDLPSLPAERNLAEGIKILYQTCQLYDLNLVVGTTRLPAHKVVLASMSRACCEQVQKAVKDFQQRQPPSPSTASDLEKAENAEKPPTPPTSGPEETVQADLEVATTSSLAQVPAASPPIYSNQWKAPSSTAPVPPVAVDAKAEPAEGKNVPEEPPKILEEPTVPSLPAPTRPEMHLDIASPEAARALLDLVYGLGSEYNISSDAANQDVLRLATQLDVPCLQESATRYLGQNLTCQNAVSRLQTCKEFGLEEMYGAIEEEVVYSRDALQRIAAAEEVTKFPEILQGLLVRSAQVHNPVPNLREGKEAKRKRVAEPKSGRPEKLPKASSGRAVAGGGSSPWARLGSAWLRCFGMSEMSDDAGADNAFPMGGDDMSDDDMGMQQELPEGVKKEIVKAAPESNYLMPKAGDEVTVHYVGTLESDGSEFDSSRSRNKPFTFIIGKGQVIEGWDLGVATMKKGEVAKFTIAPEHAYGDSGSPPKIPAKATLIFEVELLDFVNQEDLFSDGGVVKVMVKEGSGWKVPQINTELKISLKACKPDGTVIEDKGSFEYTMGSEGLGPLTKAVEKALFRMKKGEQCKLQCSKDYAFGDSHPDGAVIDLAIEELYEVTDVSVSKDKSLMKKQVKEGEGYERPKESAKVFLKVEAATDGSAPLPGFSAKTLEFAAGDGDACDALELAVMDMKKGERAVLTCSSPGMCQDPQLGLGQITADKVIFTLELTSFDKAKDIWDMSEDEKVEFASARKEVGGKLFKAGRFVLAMERYKKVVDMFSYTDNYQAENKAKAADMKKACTLNKAACQLKCELFADAKTSCNTVLKDDSTNLKALFRRAQAELGLKNFADCTRDVKRILEIDPKNREARVLAKEAASGQKEEDKKSKGLFNKIHMRFAGQAYDKGEQIWVNIGWNSMGNQRIPADVPPLLVDLVEDVRWKAFVSDLQLSLAEKTISVPGCLQCPCGFCIMCPYACAKKAAFDAAMTQATERHKTSLPGLVGWKLVRRARKEDPSASMGYNLIFAKGPARPVRPIPVVTACVVGESALSAPTQDQMGTGTITEQIEEVKSLFDRGAQLSARGRYANPTRSVDSISMPTRTRICKKREKERQRKLDAMALHVHRSPSLLKRIPSRSWASESRMSRIGSCNFREKEKSFNTQEETWRQTCDKERFIEVLAHPPQTTFHDVAHSLPLRPNLSGLSLVFVSHLVGSEEKPQINVLPPQAPQPEEVCAEEPLPGKEEDPAGAEEEVAEPSPVNRAERPDAETGSSGYFSNSNSSHSDSDASDPCFWKPRRVQSDSSAASATSSEYLQAEAQRREVERLMAQVPLTDAGKPTSVGSINHPNGVQEIVHQHVPANIFFRIWIDPASKTSLLLLKLRGIGKRSGPTRSTAHTTHIGQNAQAAAAERPAGKPSAIGLHWGIQCQSPDLIEHVAEVSLADLQASQRATMEDAPTGKMRWLSFAVTETATLMIHVFNGCKEVCSLPAKACTACGDLCDCEACEDCCSEICGSCTACVHRPLGTYVVCAILLSLAEIGCCLTALLEDDLGNCTFPDGMAKSVGVGSWLRVQMGCAWLNLIFAPYIQYQLMQTLQAKAGVGEMDQRAIKESFQEVFLHDIGVCLYVFAWIGSLVWSIFGFSWLRQAPAACDPQGWVSVAALLGIAFFWCLLCYGFVWYCYISCTSHRPVNWAMKLIPTVTGKAHAHAAHAAAASRAPGVVPGPASVPPSGCGKACTVTQLAKLVACLGLDLFGDATYFFPVIGEGVDLAYAPIQGIALMMLFGSRSIATVGFLEELLPFTDLIPSATLGWTIETFFAESCLGRSLGLSQHQDGGSSSSDEMPPLPEEDSTTSSQASKRGYGPTPGRGRSLTESSGLSAPDSEFGVSERQLNEATAAASKVITRKLSAGQHPSSEWQDSDFGLGDEQIQALEAKISSGQQEAQVRTMKPPTQRQRSNSGQTLPGAPDTGTPLPALREVSEQESSDASFHVVRRDSSRVSSLLRFDSESLSFAARGAGSAPFESRVRGLACLGRARQCFNAFLGREEEGGYHRSP</sequence>
<evidence type="ECO:0000256" key="7">
    <source>
        <dbReference type="PROSITE-ProRule" id="PRU00277"/>
    </source>
</evidence>
<evidence type="ECO:0000313" key="13">
    <source>
        <dbReference type="Proteomes" id="UP000601435"/>
    </source>
</evidence>
<dbReference type="InterPro" id="IPR011990">
    <property type="entry name" value="TPR-like_helical_dom_sf"/>
</dbReference>
<proteinExistence type="predicted"/>
<evidence type="ECO:0000256" key="6">
    <source>
        <dbReference type="ARBA" id="ARBA00023235"/>
    </source>
</evidence>
<dbReference type="SUPFAM" id="SSF48452">
    <property type="entry name" value="TPR-like"/>
    <property type="match status" value="1"/>
</dbReference>
<accession>A0A812W2Y9</accession>
<organism evidence="12 13">
    <name type="scientific">Symbiodinium necroappetens</name>
    <dbReference type="NCBI Taxonomy" id="1628268"/>
    <lineage>
        <taxon>Eukaryota</taxon>
        <taxon>Sar</taxon>
        <taxon>Alveolata</taxon>
        <taxon>Dinophyceae</taxon>
        <taxon>Suessiales</taxon>
        <taxon>Symbiodiniaceae</taxon>
        <taxon>Symbiodinium</taxon>
    </lineage>
</organism>
<dbReference type="OrthoDB" id="444829at2759"/>
<feature type="signal peptide" evidence="10">
    <location>
        <begin position="1"/>
        <end position="21"/>
    </location>
</feature>
<gene>
    <name evidence="12" type="primary">FKBP62</name>
    <name evidence="12" type="ORF">SNEC2469_LOCUS18775</name>
</gene>
<evidence type="ECO:0000256" key="5">
    <source>
        <dbReference type="ARBA" id="ARBA00023110"/>
    </source>
</evidence>
<feature type="region of interest" description="Disordered" evidence="8">
    <location>
        <begin position="2898"/>
        <end position="2953"/>
    </location>
</feature>
<feature type="compositionally biased region" description="Low complexity" evidence="8">
    <location>
        <begin position="2265"/>
        <end position="2275"/>
    </location>
</feature>
<feature type="region of interest" description="Disordered" evidence="8">
    <location>
        <begin position="2185"/>
        <end position="2280"/>
    </location>
</feature>
<keyword evidence="9" id="KW-0472">Membrane</keyword>
<keyword evidence="9" id="KW-0812">Transmembrane</keyword>
<dbReference type="Gene3D" id="1.25.40.10">
    <property type="entry name" value="Tetratricopeptide repeat domain"/>
    <property type="match status" value="1"/>
</dbReference>
<feature type="compositionally biased region" description="Polar residues" evidence="8">
    <location>
        <begin position="2899"/>
        <end position="2924"/>
    </location>
</feature>